<dbReference type="Pfam" id="PF02302">
    <property type="entry name" value="PTS_IIB"/>
    <property type="match status" value="1"/>
</dbReference>
<sequence>MYKFLAVCGFGVGSSMVLKMTVEKVCKERGVECKVENTDLSSAKATKDIDAIFTSKELGDELKRTTNVPVFPIKRYMDQAEVGAAIDDFINSKSK</sequence>
<evidence type="ECO:0000256" key="1">
    <source>
        <dbReference type="ARBA" id="ARBA00022679"/>
    </source>
</evidence>
<organism evidence="3 4">
    <name type="scientific">Fundicoccus culcitae</name>
    <dbReference type="NCBI Taxonomy" id="2969821"/>
    <lineage>
        <taxon>Bacteria</taxon>
        <taxon>Bacillati</taxon>
        <taxon>Bacillota</taxon>
        <taxon>Bacilli</taxon>
        <taxon>Lactobacillales</taxon>
        <taxon>Aerococcaceae</taxon>
        <taxon>Fundicoccus</taxon>
    </lineage>
</organism>
<reference evidence="3 4" key="1">
    <citation type="submission" date="2022-08" db="EMBL/GenBank/DDBJ databases">
        <title>Aerococcaceae sp. nov isolated from spoiled eye mask.</title>
        <authorList>
            <person name="Zhou G."/>
            <person name="Xie X.-B."/>
            <person name="Shi Q.-S."/>
            <person name="Wang Y.-S."/>
            <person name="Wen X."/>
            <person name="Peng H."/>
            <person name="Yang X.-J."/>
            <person name="Tao H.-B."/>
            <person name="Huang X.-M."/>
        </authorList>
    </citation>
    <scope>NUCLEOTIDE SEQUENCE [LARGE SCALE GENOMIC DNA]</scope>
    <source>
        <strain evidence="4">DM20194951</strain>
    </source>
</reference>
<dbReference type="Gene3D" id="3.40.50.2300">
    <property type="match status" value="1"/>
</dbReference>
<keyword evidence="1" id="KW-0808">Transferase</keyword>
<evidence type="ECO:0000313" key="4">
    <source>
        <dbReference type="Proteomes" id="UP001315967"/>
    </source>
</evidence>
<dbReference type="CDD" id="cd05563">
    <property type="entry name" value="PTS_IIB_ascorbate"/>
    <property type="match status" value="1"/>
</dbReference>
<gene>
    <name evidence="3" type="ORF">NRE15_11575</name>
</gene>
<evidence type="ECO:0000259" key="2">
    <source>
        <dbReference type="PROSITE" id="PS51099"/>
    </source>
</evidence>
<dbReference type="Proteomes" id="UP001315967">
    <property type="component" value="Chromosome"/>
</dbReference>
<dbReference type="EMBL" id="CP102453">
    <property type="protein sequence ID" value="UUX33530.1"/>
    <property type="molecule type" value="Genomic_DNA"/>
</dbReference>
<proteinExistence type="predicted"/>
<dbReference type="InterPro" id="IPR036095">
    <property type="entry name" value="PTS_EIIB-like_sf"/>
</dbReference>
<accession>A0ABY5P4X0</accession>
<dbReference type="RefSeq" id="WP_313793032.1">
    <property type="nucleotide sequence ID" value="NZ_CP102453.1"/>
</dbReference>
<dbReference type="PROSITE" id="PS51099">
    <property type="entry name" value="PTS_EIIB_TYPE_2"/>
    <property type="match status" value="1"/>
</dbReference>
<keyword evidence="4" id="KW-1185">Reference proteome</keyword>
<protein>
    <submittedName>
        <fullName evidence="3">PTS sugar transporter subunit IIB</fullName>
    </submittedName>
</protein>
<feature type="domain" description="PTS EIIB type-2" evidence="2">
    <location>
        <begin position="2"/>
        <end position="94"/>
    </location>
</feature>
<dbReference type="InterPro" id="IPR013011">
    <property type="entry name" value="PTS_EIIB_2"/>
</dbReference>
<keyword evidence="3" id="KW-0813">Transport</keyword>
<evidence type="ECO:0000313" key="3">
    <source>
        <dbReference type="EMBL" id="UUX33530.1"/>
    </source>
</evidence>
<name>A0ABY5P4X0_9LACT</name>
<dbReference type="SUPFAM" id="SSF52794">
    <property type="entry name" value="PTS system IIB component-like"/>
    <property type="match status" value="1"/>
</dbReference>
<keyword evidence="3" id="KW-0762">Sugar transport</keyword>
<dbReference type="InterPro" id="IPR003501">
    <property type="entry name" value="PTS_EIIB_2/3"/>
</dbReference>